<accession>A0A221K720</accession>
<dbReference type="EMBL" id="CP022417">
    <property type="protein sequence ID" value="ASM74804.1"/>
    <property type="molecule type" value="Genomic_DNA"/>
</dbReference>
<keyword evidence="2" id="KW-0540">Nuclease</keyword>
<name>A0A221K720_9RHOB</name>
<dbReference type="AlphaFoldDB" id="A0A221K720"/>
<dbReference type="Pfam" id="PF01850">
    <property type="entry name" value="PIN"/>
    <property type="match status" value="1"/>
</dbReference>
<reference evidence="2 3" key="1">
    <citation type="submission" date="2017-07" db="EMBL/GenBank/DDBJ databases">
        <title>Genome Sequence of Sulfitobacter pseudonitzschiae Strain SMR1 Isolated from a culture of the Diatom Skeletonema marinoi.</title>
        <authorList>
            <person name="Topel M."/>
            <person name="Pinder M.I.M."/>
            <person name="Johansson O.N."/>
            <person name="Kourtchenko O."/>
            <person name="Godhe A."/>
            <person name="Clarke A.K."/>
        </authorList>
    </citation>
    <scope>NUCLEOTIDE SEQUENCE [LARGE SCALE GENOMIC DNA]</scope>
    <source>
        <strain evidence="2 3">SMR1</strain>
        <plasmid evidence="2 3">pSMR1-2</plasmid>
    </source>
</reference>
<dbReference type="Proteomes" id="UP000199754">
    <property type="component" value="Plasmid pSMR1-2"/>
</dbReference>
<geneLocation type="plasmid" evidence="2 3">
    <name>pSMR1-2</name>
</geneLocation>
<dbReference type="Gene3D" id="3.40.50.1010">
    <property type="entry name" value="5'-nuclease"/>
    <property type="match status" value="1"/>
</dbReference>
<evidence type="ECO:0000313" key="2">
    <source>
        <dbReference type="EMBL" id="ASM74804.1"/>
    </source>
</evidence>
<proteinExistence type="predicted"/>
<evidence type="ECO:0000313" key="3">
    <source>
        <dbReference type="Proteomes" id="UP000199754"/>
    </source>
</evidence>
<dbReference type="GO" id="GO:0004519">
    <property type="term" value="F:endonuclease activity"/>
    <property type="evidence" value="ECO:0007669"/>
    <property type="project" value="UniProtKB-KW"/>
</dbReference>
<evidence type="ECO:0000259" key="1">
    <source>
        <dbReference type="Pfam" id="PF01850"/>
    </source>
</evidence>
<dbReference type="InterPro" id="IPR029060">
    <property type="entry name" value="PIN-like_dom_sf"/>
</dbReference>
<dbReference type="KEGG" id="spse:SULPSESMR1_03877"/>
<dbReference type="SUPFAM" id="SSF88723">
    <property type="entry name" value="PIN domain-like"/>
    <property type="match status" value="1"/>
</dbReference>
<keyword evidence="2" id="KW-0614">Plasmid</keyword>
<keyword evidence="2" id="KW-0255">Endonuclease</keyword>
<dbReference type="EC" id="3.1.-.-" evidence="2"/>
<dbReference type="GO" id="GO:0016787">
    <property type="term" value="F:hydrolase activity"/>
    <property type="evidence" value="ECO:0007669"/>
    <property type="project" value="UniProtKB-KW"/>
</dbReference>
<dbReference type="InterPro" id="IPR002716">
    <property type="entry name" value="PIN_dom"/>
</dbReference>
<sequence length="131" mass="14032">MIGIDSNVLVRFLTQDDPAQSAAATRLLGQLTMDSPAFVAREVMIKTVWVLERAYRFDRARIAQALEGLLEAEELQIEAADAVGLALHRYGAGGPSFADHMIQVAAQATGCTTTYTFDCKAAATDAATLLV</sequence>
<keyword evidence="3" id="KW-1185">Reference proteome</keyword>
<protein>
    <submittedName>
        <fullName evidence="2">tRNA(fMet)-specific endonuclease VapC</fullName>
        <ecNumber evidence="2">3.1.-.-</ecNumber>
    </submittedName>
</protein>
<keyword evidence="2" id="KW-0378">Hydrolase</keyword>
<dbReference type="OrthoDB" id="3175275at2"/>
<dbReference type="RefSeq" id="WP_089422828.1">
    <property type="nucleotide sequence ID" value="NZ_CP022417.1"/>
</dbReference>
<organism evidence="2 3">
    <name type="scientific">Pseudosulfitobacter pseudonitzschiae</name>
    <dbReference type="NCBI Taxonomy" id="1402135"/>
    <lineage>
        <taxon>Bacteria</taxon>
        <taxon>Pseudomonadati</taxon>
        <taxon>Pseudomonadota</taxon>
        <taxon>Alphaproteobacteria</taxon>
        <taxon>Rhodobacterales</taxon>
        <taxon>Roseobacteraceae</taxon>
        <taxon>Pseudosulfitobacter</taxon>
    </lineage>
</organism>
<gene>
    <name evidence="2" type="primary">vapC</name>
    <name evidence="2" type="ORF">SULPSESMR1_03877</name>
</gene>
<feature type="domain" description="PIN" evidence="1">
    <location>
        <begin position="4"/>
        <end position="123"/>
    </location>
</feature>
<dbReference type="CDD" id="cd18683">
    <property type="entry name" value="PIN_VapC-like"/>
    <property type="match status" value="1"/>
</dbReference>